<keyword evidence="4" id="KW-1185">Reference proteome</keyword>
<dbReference type="Proteomes" id="UP000188235">
    <property type="component" value="Chromosome"/>
</dbReference>
<feature type="transmembrane region" description="Helical" evidence="2">
    <location>
        <begin position="27"/>
        <end position="46"/>
    </location>
</feature>
<evidence type="ECO:0000313" key="3">
    <source>
        <dbReference type="EMBL" id="AQP50733.1"/>
    </source>
</evidence>
<organism evidence="3 4">
    <name type="scientific">Tessaracoccus flavescens</name>
    <dbReference type="NCBI Taxonomy" id="399497"/>
    <lineage>
        <taxon>Bacteria</taxon>
        <taxon>Bacillati</taxon>
        <taxon>Actinomycetota</taxon>
        <taxon>Actinomycetes</taxon>
        <taxon>Propionibacteriales</taxon>
        <taxon>Propionibacteriaceae</taxon>
        <taxon>Tessaracoccus</taxon>
    </lineage>
</organism>
<protein>
    <submittedName>
        <fullName evidence="3">Uncharacterized protein</fullName>
    </submittedName>
</protein>
<feature type="transmembrane region" description="Helical" evidence="2">
    <location>
        <begin position="175"/>
        <end position="194"/>
    </location>
</feature>
<dbReference type="EMBL" id="CP019607">
    <property type="protein sequence ID" value="AQP50733.1"/>
    <property type="molecule type" value="Genomic_DNA"/>
</dbReference>
<dbReference type="AlphaFoldDB" id="A0A1Q2CXB5"/>
<evidence type="ECO:0000313" key="4">
    <source>
        <dbReference type="Proteomes" id="UP000188235"/>
    </source>
</evidence>
<proteinExistence type="predicted"/>
<reference evidence="3 4" key="1">
    <citation type="journal article" date="2008" name="Int. J. Syst. Evol. Microbiol.">
        <title>Tessaracoccus flavescens sp. nov., isolated from marine sediment.</title>
        <authorList>
            <person name="Lee D.W."/>
            <person name="Lee S.D."/>
        </authorList>
    </citation>
    <scope>NUCLEOTIDE SEQUENCE [LARGE SCALE GENOMIC DNA]</scope>
    <source>
        <strain evidence="3 4">SST-39T</strain>
    </source>
</reference>
<gene>
    <name evidence="3" type="ORF">BW733_07730</name>
</gene>
<feature type="transmembrane region" description="Helical" evidence="2">
    <location>
        <begin position="223"/>
        <end position="244"/>
    </location>
</feature>
<feature type="transmembrane region" description="Helical" evidence="2">
    <location>
        <begin position="58"/>
        <end position="81"/>
    </location>
</feature>
<feature type="transmembrane region" description="Helical" evidence="2">
    <location>
        <begin position="146"/>
        <end position="163"/>
    </location>
</feature>
<sequence>MAQRESIHPAGENQRTPKPDREPPGPADAVAFAILTLVGLCIAIVATTVVDPTAADGAWTMVAIIAVPATVVAGAIQILTYRLSLNRSTSKSVWLWPFAVLPVVLMAVMWFAVRGTPDYYADGGSVLGAWAMMLLPLLMGMLLGPIVWFFVLFPLGFLISALVGRLRGDKGDSVLVPLIWLGITACILLLTFGGDFAGRRPGIFALIPALTGLPLGYEVQVPWMLWVVRGFALLCIGLAVWGWLRRRAVARAAGADS</sequence>
<evidence type="ECO:0000256" key="1">
    <source>
        <dbReference type="SAM" id="MobiDB-lite"/>
    </source>
</evidence>
<keyword evidence="2" id="KW-0812">Transmembrane</keyword>
<feature type="transmembrane region" description="Helical" evidence="2">
    <location>
        <begin position="93"/>
        <end position="113"/>
    </location>
</feature>
<keyword evidence="2" id="KW-1133">Transmembrane helix</keyword>
<accession>A0A1Q2CXB5</accession>
<feature type="region of interest" description="Disordered" evidence="1">
    <location>
        <begin position="1"/>
        <end position="24"/>
    </location>
</feature>
<dbReference type="RefSeq" id="WP_077349361.1">
    <property type="nucleotide sequence ID" value="NZ_CP019607.1"/>
</dbReference>
<dbReference type="KEGG" id="tfa:BW733_07730"/>
<evidence type="ECO:0000256" key="2">
    <source>
        <dbReference type="SAM" id="Phobius"/>
    </source>
</evidence>
<keyword evidence="2" id="KW-0472">Membrane</keyword>
<name>A0A1Q2CXB5_9ACTN</name>